<gene>
    <name evidence="2" type="ORF">AZE42_10686</name>
</gene>
<feature type="compositionally biased region" description="Basic and acidic residues" evidence="1">
    <location>
        <begin position="93"/>
        <end position="104"/>
    </location>
</feature>
<evidence type="ECO:0000256" key="1">
    <source>
        <dbReference type="SAM" id="MobiDB-lite"/>
    </source>
</evidence>
<evidence type="ECO:0000313" key="2">
    <source>
        <dbReference type="EMBL" id="OJA17705.1"/>
    </source>
</evidence>
<name>A0A1J8QWE8_9AGAM</name>
<proteinExistence type="predicted"/>
<protein>
    <submittedName>
        <fullName evidence="2">Uncharacterized protein</fullName>
    </submittedName>
</protein>
<dbReference type="OrthoDB" id="3239511at2759"/>
<organism evidence="2 3">
    <name type="scientific">Rhizopogon vesiculosus</name>
    <dbReference type="NCBI Taxonomy" id="180088"/>
    <lineage>
        <taxon>Eukaryota</taxon>
        <taxon>Fungi</taxon>
        <taxon>Dikarya</taxon>
        <taxon>Basidiomycota</taxon>
        <taxon>Agaricomycotina</taxon>
        <taxon>Agaricomycetes</taxon>
        <taxon>Agaricomycetidae</taxon>
        <taxon>Boletales</taxon>
        <taxon>Suillineae</taxon>
        <taxon>Rhizopogonaceae</taxon>
        <taxon>Rhizopogon</taxon>
    </lineage>
</organism>
<evidence type="ECO:0000313" key="3">
    <source>
        <dbReference type="Proteomes" id="UP000183567"/>
    </source>
</evidence>
<dbReference type="AlphaFoldDB" id="A0A1J8QWE8"/>
<comment type="caution">
    <text evidence="2">The sequence shown here is derived from an EMBL/GenBank/DDBJ whole genome shotgun (WGS) entry which is preliminary data.</text>
</comment>
<feature type="region of interest" description="Disordered" evidence="1">
    <location>
        <begin position="62"/>
        <end position="111"/>
    </location>
</feature>
<keyword evidence="3" id="KW-1185">Reference proteome</keyword>
<reference evidence="2 3" key="1">
    <citation type="submission" date="2016-03" db="EMBL/GenBank/DDBJ databases">
        <title>Comparative genomics of the ectomycorrhizal sister species Rhizopogon vinicolor and Rhizopogon vesiculosus (Basidiomycota: Boletales) reveals a divergence of the mating type B locus.</title>
        <authorList>
            <person name="Mujic A.B."/>
            <person name="Kuo A."/>
            <person name="Tritt A."/>
            <person name="Lipzen A."/>
            <person name="Chen C."/>
            <person name="Johnson J."/>
            <person name="Sharma A."/>
            <person name="Barry K."/>
            <person name="Grigoriev I.V."/>
            <person name="Spatafora J.W."/>
        </authorList>
    </citation>
    <scope>NUCLEOTIDE SEQUENCE [LARGE SCALE GENOMIC DNA]</scope>
    <source>
        <strain evidence="2 3">AM-OR11-056</strain>
    </source>
</reference>
<sequence>MADKAQARAASSRHLNDVKVQCRHCPQSYSSRGIASHERSCSQKGQKKKECKEFAKLAMRAIDAQRKGSGSDTSMASIPGPASDGLPPPPAVRHPDLDTFKTEYHPNSGRPTSVEKFSAFGCAATQPILNDDEPWLPFTSRADFEFASLIHKAALNKNQTNELLELIWDIVDGRAKLTFRSHSDVSKAWDRAATQLTPFKKHTIPVQEEGAQF</sequence>
<accession>A0A1J8QWE8</accession>
<dbReference type="Proteomes" id="UP000183567">
    <property type="component" value="Unassembled WGS sequence"/>
</dbReference>
<dbReference type="EMBL" id="LVVM01001862">
    <property type="protein sequence ID" value="OJA17705.1"/>
    <property type="molecule type" value="Genomic_DNA"/>
</dbReference>